<keyword evidence="4" id="KW-1185">Reference proteome</keyword>
<gene>
    <name evidence="3" type="ORF">SAMN05216167_10166</name>
</gene>
<keyword evidence="1" id="KW-0812">Transmembrane</keyword>
<dbReference type="PANTHER" id="PTHR43698:SF1">
    <property type="entry name" value="BLL4564 PROTEIN"/>
    <property type="match status" value="1"/>
</dbReference>
<dbReference type="STRING" id="662367.SAMN05216167_10166"/>
<dbReference type="InterPro" id="IPR014710">
    <property type="entry name" value="RmlC-like_jellyroll"/>
</dbReference>
<accession>A0A1I1F0S2</accession>
<evidence type="ECO:0000256" key="1">
    <source>
        <dbReference type="SAM" id="Phobius"/>
    </source>
</evidence>
<dbReference type="SUPFAM" id="SSF51182">
    <property type="entry name" value="RmlC-like cupins"/>
    <property type="match status" value="1"/>
</dbReference>
<dbReference type="InterPro" id="IPR047263">
    <property type="entry name" value="HNL-like_cupin"/>
</dbReference>
<dbReference type="AlphaFoldDB" id="A0A1I1F0S2"/>
<reference evidence="3 4" key="1">
    <citation type="submission" date="2016-10" db="EMBL/GenBank/DDBJ databases">
        <authorList>
            <person name="de Groot N.N."/>
        </authorList>
    </citation>
    <scope>NUCLEOTIDE SEQUENCE [LARGE SCALE GENOMIC DNA]</scope>
    <source>
        <strain evidence="3 4">DSM 26130</strain>
    </source>
</reference>
<dbReference type="InterPro" id="IPR013096">
    <property type="entry name" value="Cupin_2"/>
</dbReference>
<dbReference type="EMBL" id="FOLQ01000001">
    <property type="protein sequence ID" value="SFB90753.1"/>
    <property type="molecule type" value="Genomic_DNA"/>
</dbReference>
<keyword evidence="1" id="KW-0472">Membrane</keyword>
<dbReference type="CDD" id="cd02233">
    <property type="entry name" value="cupin_HNL-like"/>
    <property type="match status" value="1"/>
</dbReference>
<dbReference type="Pfam" id="PF07883">
    <property type="entry name" value="Cupin_2"/>
    <property type="match status" value="1"/>
</dbReference>
<organism evidence="3 4">
    <name type="scientific">Spirosoma endophyticum</name>
    <dbReference type="NCBI Taxonomy" id="662367"/>
    <lineage>
        <taxon>Bacteria</taxon>
        <taxon>Pseudomonadati</taxon>
        <taxon>Bacteroidota</taxon>
        <taxon>Cytophagia</taxon>
        <taxon>Cytophagales</taxon>
        <taxon>Cytophagaceae</taxon>
        <taxon>Spirosoma</taxon>
    </lineage>
</organism>
<evidence type="ECO:0000259" key="2">
    <source>
        <dbReference type="Pfam" id="PF07883"/>
    </source>
</evidence>
<dbReference type="Proteomes" id="UP000198598">
    <property type="component" value="Unassembled WGS sequence"/>
</dbReference>
<proteinExistence type="predicted"/>
<dbReference type="PANTHER" id="PTHR43698">
    <property type="entry name" value="RIBD C-TERMINAL DOMAIN CONTAINING PROTEIN"/>
    <property type="match status" value="1"/>
</dbReference>
<sequence length="181" mass="19547">MKQSIDNKITYFTGHPTASPQLACMALHILLIIVAFVASPRLALGQITQVVTGPQAATRGPAATFTGTVWVTSLVPNDSIFTTVSGSVAFTPGARSFWHSHPTGQILIVTDGVGYHQIKGEPKQLIRKGDVVKCPPNVVHWHGASPGSKMTHLYIIPNTEKGIVNWLQPVTDAEYNQANKR</sequence>
<evidence type="ECO:0000313" key="4">
    <source>
        <dbReference type="Proteomes" id="UP000198598"/>
    </source>
</evidence>
<keyword evidence="1" id="KW-1133">Transmembrane helix</keyword>
<feature type="transmembrane region" description="Helical" evidence="1">
    <location>
        <begin position="20"/>
        <end position="38"/>
    </location>
</feature>
<dbReference type="RefSeq" id="WP_245776464.1">
    <property type="nucleotide sequence ID" value="NZ_FOLQ01000001.1"/>
</dbReference>
<feature type="domain" description="Cupin type-2" evidence="2">
    <location>
        <begin position="88"/>
        <end position="154"/>
    </location>
</feature>
<evidence type="ECO:0000313" key="3">
    <source>
        <dbReference type="EMBL" id="SFB90753.1"/>
    </source>
</evidence>
<dbReference type="Gene3D" id="2.60.120.10">
    <property type="entry name" value="Jelly Rolls"/>
    <property type="match status" value="1"/>
</dbReference>
<dbReference type="InterPro" id="IPR011051">
    <property type="entry name" value="RmlC_Cupin_sf"/>
</dbReference>
<protein>
    <submittedName>
        <fullName evidence="3">Cupin domain protein</fullName>
    </submittedName>
</protein>
<name>A0A1I1F0S2_9BACT</name>